<sequence>MKSLIPKLFSLIVILFIFGCNGSRKDTKDSTEGKGNEVEAINKTDVWAYQGETGPKFWTRLEEGSECGGIRQSPININTFKAIAGDFDLRLSDFHYENATEVKNVINNGHTIEYEFESENNILKLAERQYILKQFHFHSPSEHTLDGVRFPLEIHMVHFEPETNSYVVLALFAKQGETSKTFRFLLDYLPIDIGESKEVSALCDFEDPLSTLKTGTLYHYEGSLTTPPCTESVSWYILKEPLGLAPEQIDRLKDLMPINNYRLAQPLNGRIVSFKTFN</sequence>
<keyword evidence="6 10" id="KW-0479">Metal-binding</keyword>
<evidence type="ECO:0000256" key="7">
    <source>
        <dbReference type="ARBA" id="ARBA00022833"/>
    </source>
</evidence>
<evidence type="ECO:0000313" key="12">
    <source>
        <dbReference type="EMBL" id="WOK07275.1"/>
    </source>
</evidence>
<dbReference type="InterPro" id="IPR041891">
    <property type="entry name" value="Alpha_CA_prokaryot-like"/>
</dbReference>
<keyword evidence="13" id="KW-1185">Reference proteome</keyword>
<dbReference type="SUPFAM" id="SSF51069">
    <property type="entry name" value="Carbonic anhydrase"/>
    <property type="match status" value="1"/>
</dbReference>
<feature type="domain" description="Alpha-carbonic anhydrase" evidence="11">
    <location>
        <begin position="45"/>
        <end position="276"/>
    </location>
</feature>
<evidence type="ECO:0000256" key="2">
    <source>
        <dbReference type="ARBA" id="ARBA00002904"/>
    </source>
</evidence>
<reference evidence="12 13" key="1">
    <citation type="journal article" date="2023" name="Microbiol. Resour. Announc.">
        <title>Complete Genome Sequence of Imperialibacter roseus strain P4T.</title>
        <authorList>
            <person name="Tizabi D.R."/>
            <person name="Bachvaroff T."/>
            <person name="Hill R.T."/>
        </authorList>
    </citation>
    <scope>NUCLEOTIDE SEQUENCE [LARGE SCALE GENOMIC DNA]</scope>
    <source>
        <strain evidence="12 13">P4T</strain>
    </source>
</reference>
<evidence type="ECO:0000256" key="10">
    <source>
        <dbReference type="RuleBase" id="RU367011"/>
    </source>
</evidence>
<keyword evidence="7 10" id="KW-0862">Zinc</keyword>
<dbReference type="EMBL" id="CP136051">
    <property type="protein sequence ID" value="WOK07275.1"/>
    <property type="molecule type" value="Genomic_DNA"/>
</dbReference>
<evidence type="ECO:0000313" key="13">
    <source>
        <dbReference type="Proteomes" id="UP001302349"/>
    </source>
</evidence>
<comment type="cofactor">
    <cofactor evidence="1 10">
        <name>Zn(2+)</name>
        <dbReference type="ChEBI" id="CHEBI:29105"/>
    </cofactor>
</comment>
<dbReference type="CDD" id="cd03124">
    <property type="entry name" value="alpha_CA_prokaryotic_like"/>
    <property type="match status" value="1"/>
</dbReference>
<dbReference type="Gene3D" id="3.10.200.10">
    <property type="entry name" value="Alpha carbonic anhydrase"/>
    <property type="match status" value="1"/>
</dbReference>
<dbReference type="PROSITE" id="PS51144">
    <property type="entry name" value="ALPHA_CA_2"/>
    <property type="match status" value="1"/>
</dbReference>
<evidence type="ECO:0000256" key="3">
    <source>
        <dbReference type="ARBA" id="ARBA00010718"/>
    </source>
</evidence>
<dbReference type="InterPro" id="IPR018338">
    <property type="entry name" value="Carbonic_anhydrase_a-class_CS"/>
</dbReference>
<name>A0ABZ0IQJ1_9BACT</name>
<evidence type="ECO:0000256" key="5">
    <source>
        <dbReference type="ARBA" id="ARBA00014628"/>
    </source>
</evidence>
<evidence type="ECO:0000256" key="4">
    <source>
        <dbReference type="ARBA" id="ARBA00012925"/>
    </source>
</evidence>
<accession>A0ABZ0IQJ1</accession>
<dbReference type="Pfam" id="PF00194">
    <property type="entry name" value="Carb_anhydrase"/>
    <property type="match status" value="1"/>
</dbReference>
<dbReference type="EC" id="4.2.1.1" evidence="4 10"/>
<gene>
    <name evidence="12" type="ORF">RT717_01390</name>
</gene>
<protein>
    <recommendedName>
        <fullName evidence="5 10">Carbonic anhydrase</fullName>
        <ecNumber evidence="4 10">4.2.1.1</ecNumber>
    </recommendedName>
</protein>
<comment type="function">
    <text evidence="2 10">Reversible hydration of carbon dioxide.</text>
</comment>
<evidence type="ECO:0000256" key="6">
    <source>
        <dbReference type="ARBA" id="ARBA00022723"/>
    </source>
</evidence>
<dbReference type="PROSITE" id="PS51257">
    <property type="entry name" value="PROKAR_LIPOPROTEIN"/>
    <property type="match status" value="1"/>
</dbReference>
<dbReference type="PROSITE" id="PS00162">
    <property type="entry name" value="ALPHA_CA_1"/>
    <property type="match status" value="1"/>
</dbReference>
<dbReference type="PANTHER" id="PTHR18952">
    <property type="entry name" value="CARBONIC ANHYDRASE"/>
    <property type="match status" value="1"/>
</dbReference>
<dbReference type="InterPro" id="IPR036398">
    <property type="entry name" value="CA_dom_sf"/>
</dbReference>
<evidence type="ECO:0000256" key="1">
    <source>
        <dbReference type="ARBA" id="ARBA00001947"/>
    </source>
</evidence>
<dbReference type="InterPro" id="IPR023561">
    <property type="entry name" value="Carbonic_anhydrase_a-class"/>
</dbReference>
<dbReference type="Proteomes" id="UP001302349">
    <property type="component" value="Chromosome"/>
</dbReference>
<dbReference type="InterPro" id="IPR001148">
    <property type="entry name" value="CA_dom"/>
</dbReference>
<organism evidence="12 13">
    <name type="scientific">Imperialibacter roseus</name>
    <dbReference type="NCBI Taxonomy" id="1324217"/>
    <lineage>
        <taxon>Bacteria</taxon>
        <taxon>Pseudomonadati</taxon>
        <taxon>Bacteroidota</taxon>
        <taxon>Cytophagia</taxon>
        <taxon>Cytophagales</taxon>
        <taxon>Flammeovirgaceae</taxon>
        <taxon>Imperialibacter</taxon>
    </lineage>
</organism>
<evidence type="ECO:0000256" key="9">
    <source>
        <dbReference type="ARBA" id="ARBA00048348"/>
    </source>
</evidence>
<keyword evidence="8 10" id="KW-0456">Lyase</keyword>
<dbReference type="PANTHER" id="PTHR18952:SF265">
    <property type="entry name" value="CARBONIC ANHYDRASE"/>
    <property type="match status" value="1"/>
</dbReference>
<evidence type="ECO:0000259" key="11">
    <source>
        <dbReference type="PROSITE" id="PS51144"/>
    </source>
</evidence>
<evidence type="ECO:0000256" key="8">
    <source>
        <dbReference type="ARBA" id="ARBA00023239"/>
    </source>
</evidence>
<dbReference type="SMART" id="SM01057">
    <property type="entry name" value="Carb_anhydrase"/>
    <property type="match status" value="1"/>
</dbReference>
<comment type="similarity">
    <text evidence="3 10">Belongs to the alpha-carbonic anhydrase family.</text>
</comment>
<comment type="catalytic activity">
    <reaction evidence="9 10">
        <text>hydrogencarbonate + H(+) = CO2 + H2O</text>
        <dbReference type="Rhea" id="RHEA:10748"/>
        <dbReference type="ChEBI" id="CHEBI:15377"/>
        <dbReference type="ChEBI" id="CHEBI:15378"/>
        <dbReference type="ChEBI" id="CHEBI:16526"/>
        <dbReference type="ChEBI" id="CHEBI:17544"/>
        <dbReference type="EC" id="4.2.1.1"/>
    </reaction>
</comment>
<proteinExistence type="inferred from homology"/>
<dbReference type="RefSeq" id="WP_317489960.1">
    <property type="nucleotide sequence ID" value="NZ_CP136051.1"/>
</dbReference>